<reference evidence="4" key="1">
    <citation type="submission" date="2013-08" db="EMBL/GenBank/DDBJ databases">
        <title>Gene expansion shapes genome architecture in the human pathogen Lichtheimia corymbifera: an evolutionary genomics analysis in the ancient terrestrial Mucorales (Mucoromycotina).</title>
        <authorList>
            <person name="Schwartze V.U."/>
            <person name="Winter S."/>
            <person name="Shelest E."/>
            <person name="Marcet-Houben M."/>
            <person name="Horn F."/>
            <person name="Wehner S."/>
            <person name="Hoffmann K."/>
            <person name="Riege K."/>
            <person name="Sammeth M."/>
            <person name="Nowrousian M."/>
            <person name="Valiante V."/>
            <person name="Linde J."/>
            <person name="Jacobsen I.D."/>
            <person name="Marz M."/>
            <person name="Brakhage A.A."/>
            <person name="Gabaldon T."/>
            <person name="Bocker S."/>
            <person name="Voigt K."/>
        </authorList>
    </citation>
    <scope>NUCLEOTIDE SEQUENCE [LARGE SCALE GENOMIC DNA]</scope>
    <source>
        <strain evidence="4">FSU 9682</strain>
    </source>
</reference>
<evidence type="ECO:0000256" key="2">
    <source>
        <dbReference type="ARBA" id="ARBA00022490"/>
    </source>
</evidence>
<dbReference type="Gene3D" id="3.90.190.10">
    <property type="entry name" value="Protein tyrosine phosphatase superfamily"/>
    <property type="match status" value="1"/>
</dbReference>
<evidence type="ECO:0000313" key="4">
    <source>
        <dbReference type="EMBL" id="CDH51354.1"/>
    </source>
</evidence>
<keyword evidence="5" id="KW-1185">Reference proteome</keyword>
<dbReference type="AlphaFoldDB" id="A0A068RMX0"/>
<organism evidence="4 5">
    <name type="scientific">Lichtheimia corymbifera JMRC:FSU:9682</name>
    <dbReference type="NCBI Taxonomy" id="1263082"/>
    <lineage>
        <taxon>Eukaryota</taxon>
        <taxon>Fungi</taxon>
        <taxon>Fungi incertae sedis</taxon>
        <taxon>Mucoromycota</taxon>
        <taxon>Mucoromycotina</taxon>
        <taxon>Mucoromycetes</taxon>
        <taxon>Mucorales</taxon>
        <taxon>Lichtheimiaceae</taxon>
        <taxon>Lichtheimia</taxon>
    </lineage>
</organism>
<comment type="caution">
    <text evidence="4">The sequence shown here is derived from an EMBL/GenBank/DDBJ whole genome shotgun (WGS) entry which is preliminary data.</text>
</comment>
<dbReference type="OrthoDB" id="6375174at2759"/>
<dbReference type="PANTHER" id="PTHR31126">
    <property type="entry name" value="TYROSINE-PROTEIN PHOSPHATASE"/>
    <property type="match status" value="1"/>
</dbReference>
<sequence>MNHGNIQQLLTPPEQFGIVEPGIYRSDMLQPLHFPFIKAINFKTVVMLSPEMPNRVTSNLMDECGMKLVHLGMATWKPTQPSTWRPVSEELIKEGLELILNKETHPVLIMCTSGIHESGTLVGCLRKLEGWNFSSIITEYRAYAGTKARYVNEQFIELFDLDLVTLPPNLPEWLIDQQNMLAEEMAEHEKDAAADGACK</sequence>
<keyword evidence="3" id="KW-0378">Hydrolase</keyword>
<name>A0A068RMX0_9FUNG</name>
<dbReference type="PRINTS" id="PR01911">
    <property type="entry name" value="PFDSPHPHTASE"/>
</dbReference>
<dbReference type="SUPFAM" id="SSF52799">
    <property type="entry name" value="(Phosphotyrosine protein) phosphatases II"/>
    <property type="match status" value="1"/>
</dbReference>
<comment type="subcellular location">
    <subcellularLocation>
        <location evidence="1">Cytoplasm</location>
    </subcellularLocation>
</comment>
<accession>A0A068RMX0</accession>
<keyword evidence="2" id="KW-0963">Cytoplasm</keyword>
<gene>
    <name evidence="4" type="ORF">LCOR_02971.1</name>
</gene>
<dbReference type="InterPro" id="IPR004861">
    <property type="entry name" value="Siw14-like"/>
</dbReference>
<evidence type="ECO:0000256" key="1">
    <source>
        <dbReference type="ARBA" id="ARBA00004496"/>
    </source>
</evidence>
<dbReference type="FunFam" id="3.90.190.10:FF:000035">
    <property type="entry name" value="Tyrosine phosphatase, putative"/>
    <property type="match status" value="1"/>
</dbReference>
<protein>
    <submittedName>
        <fullName evidence="4">Tyrosine phosphatase family protein</fullName>
    </submittedName>
</protein>
<dbReference type="InterPro" id="IPR020428">
    <property type="entry name" value="PFA-DSPs"/>
</dbReference>
<dbReference type="STRING" id="1263082.A0A068RMX0"/>
<dbReference type="InterPro" id="IPR029021">
    <property type="entry name" value="Prot-tyrosine_phosphatase-like"/>
</dbReference>
<dbReference type="Proteomes" id="UP000027586">
    <property type="component" value="Unassembled WGS sequence"/>
</dbReference>
<proteinExistence type="predicted"/>
<dbReference type="Pfam" id="PF03162">
    <property type="entry name" value="Y_phosphatase2"/>
    <property type="match status" value="1"/>
</dbReference>
<dbReference type="GO" id="GO:0016791">
    <property type="term" value="F:phosphatase activity"/>
    <property type="evidence" value="ECO:0007669"/>
    <property type="project" value="InterPro"/>
</dbReference>
<dbReference type="GO" id="GO:0005737">
    <property type="term" value="C:cytoplasm"/>
    <property type="evidence" value="ECO:0007669"/>
    <property type="project" value="UniProtKB-SubCell"/>
</dbReference>
<evidence type="ECO:0000256" key="3">
    <source>
        <dbReference type="ARBA" id="ARBA00022801"/>
    </source>
</evidence>
<dbReference type="PANTHER" id="PTHR31126:SF18">
    <property type="entry name" value="PROTEIN-TYROSINE-PHOSPHATASE"/>
    <property type="match status" value="1"/>
</dbReference>
<dbReference type="VEuPathDB" id="FungiDB:LCOR_02971.1"/>
<evidence type="ECO:0000313" key="5">
    <source>
        <dbReference type="Proteomes" id="UP000027586"/>
    </source>
</evidence>
<dbReference type="EMBL" id="CBTN010000009">
    <property type="protein sequence ID" value="CDH51354.1"/>
    <property type="molecule type" value="Genomic_DNA"/>
</dbReference>